<dbReference type="Proteomes" id="UP001596391">
    <property type="component" value="Unassembled WGS sequence"/>
</dbReference>
<name>A0ABW1Z4F8_9BACT</name>
<keyword evidence="4" id="KW-1185">Reference proteome</keyword>
<gene>
    <name evidence="3" type="ORF">ACFQBQ_02255</name>
</gene>
<protein>
    <submittedName>
        <fullName evidence="3">Porin family protein</fullName>
    </submittedName>
</protein>
<dbReference type="Pfam" id="PF13505">
    <property type="entry name" value="OMP_b-brl"/>
    <property type="match status" value="1"/>
</dbReference>
<sequence>MILFSGHAWGQASVYGEFSAGRLGSNAPLEWLYGGTVGVNMQITSLGRRALFLGDVQARGGWHNGTSLTSISIGPRVAFPLRGAITPYAGFQVGIGRFSAPANIHTTDSLYGFNGGVQKRLRSHLDAVVDYSWTQLNYNFQQYAPQTVSAGLVWQFSDNAGFDRKKPTKRKRR</sequence>
<dbReference type="Gene3D" id="2.40.160.20">
    <property type="match status" value="1"/>
</dbReference>
<comment type="caution">
    <text evidence="3">The sequence shown here is derived from an EMBL/GenBank/DDBJ whole genome shotgun (WGS) entry which is preliminary data.</text>
</comment>
<dbReference type="InterPro" id="IPR011250">
    <property type="entry name" value="OMP/PagP_B-barrel"/>
</dbReference>
<evidence type="ECO:0000313" key="4">
    <source>
        <dbReference type="Proteomes" id="UP001596391"/>
    </source>
</evidence>
<evidence type="ECO:0000256" key="1">
    <source>
        <dbReference type="ARBA" id="ARBA00022729"/>
    </source>
</evidence>
<dbReference type="InterPro" id="IPR027385">
    <property type="entry name" value="Beta-barrel_OMP"/>
</dbReference>
<dbReference type="EMBL" id="JBHSWI010000001">
    <property type="protein sequence ID" value="MFC6644431.1"/>
    <property type="molecule type" value="Genomic_DNA"/>
</dbReference>
<feature type="domain" description="Outer membrane protein beta-barrel" evidence="2">
    <location>
        <begin position="12"/>
        <end position="156"/>
    </location>
</feature>
<dbReference type="RefSeq" id="WP_263372362.1">
    <property type="nucleotide sequence ID" value="NZ_JAGSYD010000004.1"/>
</dbReference>
<reference evidence="4" key="1">
    <citation type="journal article" date="2019" name="Int. J. Syst. Evol. Microbiol.">
        <title>The Global Catalogue of Microorganisms (GCM) 10K type strain sequencing project: providing services to taxonomists for standard genome sequencing and annotation.</title>
        <authorList>
            <consortium name="The Broad Institute Genomics Platform"/>
            <consortium name="The Broad Institute Genome Sequencing Center for Infectious Disease"/>
            <person name="Wu L."/>
            <person name="Ma J."/>
        </authorList>
    </citation>
    <scope>NUCLEOTIDE SEQUENCE [LARGE SCALE GENOMIC DNA]</scope>
    <source>
        <strain evidence="4">CGMCC 1.16026</strain>
    </source>
</reference>
<proteinExistence type="predicted"/>
<dbReference type="SUPFAM" id="SSF56925">
    <property type="entry name" value="OMPA-like"/>
    <property type="match status" value="1"/>
</dbReference>
<keyword evidence="1" id="KW-0732">Signal</keyword>
<evidence type="ECO:0000259" key="2">
    <source>
        <dbReference type="Pfam" id="PF13505"/>
    </source>
</evidence>
<evidence type="ECO:0000313" key="3">
    <source>
        <dbReference type="EMBL" id="MFC6644431.1"/>
    </source>
</evidence>
<accession>A0ABW1Z4F8</accession>
<organism evidence="3 4">
    <name type="scientific">Granulicella cerasi</name>
    <dbReference type="NCBI Taxonomy" id="741063"/>
    <lineage>
        <taxon>Bacteria</taxon>
        <taxon>Pseudomonadati</taxon>
        <taxon>Acidobacteriota</taxon>
        <taxon>Terriglobia</taxon>
        <taxon>Terriglobales</taxon>
        <taxon>Acidobacteriaceae</taxon>
        <taxon>Granulicella</taxon>
    </lineage>
</organism>